<evidence type="ECO:0000313" key="4">
    <source>
        <dbReference type="EMBL" id="GBO33319.1"/>
    </source>
</evidence>
<dbReference type="GO" id="GO:0042575">
    <property type="term" value="C:DNA polymerase complex"/>
    <property type="evidence" value="ECO:0007669"/>
    <property type="project" value="UniProtKB-ARBA"/>
</dbReference>
<dbReference type="GO" id="GO:0003676">
    <property type="term" value="F:nucleic acid binding"/>
    <property type="evidence" value="ECO:0007669"/>
    <property type="project" value="InterPro"/>
</dbReference>
<evidence type="ECO:0000256" key="1">
    <source>
        <dbReference type="SAM" id="MobiDB-lite"/>
    </source>
</evidence>
<gene>
    <name evidence="5" type="ORF">AVEN_136575_1</name>
    <name evidence="6" type="ORF">AVEN_204081_1</name>
    <name evidence="3" type="ORF">AVEN_56690_1</name>
    <name evidence="4" type="ORF">AVEN_79508_1</name>
</gene>
<comment type="caution">
    <text evidence="5">The sequence shown here is derived from an EMBL/GenBank/DDBJ whole genome shotgun (WGS) entry which is preliminary data.</text>
</comment>
<dbReference type="EMBL" id="BGPR01056885">
    <property type="protein sequence ID" value="GBO33326.1"/>
    <property type="molecule type" value="Genomic_DNA"/>
</dbReference>
<dbReference type="Pfam" id="PF18701">
    <property type="entry name" value="DUF5641"/>
    <property type="match status" value="1"/>
</dbReference>
<dbReference type="PANTHER" id="PTHR47331:SF4">
    <property type="entry name" value="PEPTIDASE S1 DOMAIN-CONTAINING PROTEIN"/>
    <property type="match status" value="1"/>
</dbReference>
<dbReference type="Gene3D" id="1.10.340.70">
    <property type="match status" value="1"/>
</dbReference>
<dbReference type="InterPro" id="IPR012337">
    <property type="entry name" value="RNaseH-like_sf"/>
</dbReference>
<evidence type="ECO:0000313" key="5">
    <source>
        <dbReference type="EMBL" id="GBO33326.1"/>
    </source>
</evidence>
<dbReference type="InterPro" id="IPR008042">
    <property type="entry name" value="Retrotrans_Pao"/>
</dbReference>
<dbReference type="GO" id="GO:0015074">
    <property type="term" value="P:DNA integration"/>
    <property type="evidence" value="ECO:0007669"/>
    <property type="project" value="InterPro"/>
</dbReference>
<organism evidence="5 7">
    <name type="scientific">Araneus ventricosus</name>
    <name type="common">Orbweaver spider</name>
    <name type="synonym">Epeira ventricosa</name>
    <dbReference type="NCBI Taxonomy" id="182803"/>
    <lineage>
        <taxon>Eukaryota</taxon>
        <taxon>Metazoa</taxon>
        <taxon>Ecdysozoa</taxon>
        <taxon>Arthropoda</taxon>
        <taxon>Chelicerata</taxon>
        <taxon>Arachnida</taxon>
        <taxon>Araneae</taxon>
        <taxon>Araneomorphae</taxon>
        <taxon>Entelegynae</taxon>
        <taxon>Araneoidea</taxon>
        <taxon>Araneidae</taxon>
        <taxon>Araneus</taxon>
    </lineage>
</organism>
<dbReference type="EMBL" id="BGPR01056886">
    <property type="protein sequence ID" value="GBO33331.1"/>
    <property type="molecule type" value="Genomic_DNA"/>
</dbReference>
<dbReference type="SUPFAM" id="SSF56672">
    <property type="entry name" value="DNA/RNA polymerases"/>
    <property type="match status" value="1"/>
</dbReference>
<dbReference type="Pfam" id="PF17921">
    <property type="entry name" value="Integrase_H2C2"/>
    <property type="match status" value="1"/>
</dbReference>
<dbReference type="InterPro" id="IPR043502">
    <property type="entry name" value="DNA/RNA_pol_sf"/>
</dbReference>
<evidence type="ECO:0000313" key="7">
    <source>
        <dbReference type="Proteomes" id="UP000499080"/>
    </source>
</evidence>
<dbReference type="EMBL" id="BGPR01056879">
    <property type="protein sequence ID" value="GBO33318.1"/>
    <property type="molecule type" value="Genomic_DNA"/>
</dbReference>
<dbReference type="OrthoDB" id="6433475at2759"/>
<feature type="compositionally biased region" description="Polar residues" evidence="1">
    <location>
        <begin position="914"/>
        <end position="927"/>
    </location>
</feature>
<evidence type="ECO:0000313" key="6">
    <source>
        <dbReference type="EMBL" id="GBO33331.1"/>
    </source>
</evidence>
<dbReference type="InterPro" id="IPR041588">
    <property type="entry name" value="Integrase_H2C2"/>
</dbReference>
<protein>
    <recommendedName>
        <fullName evidence="2">Integrase catalytic domain-containing protein</fullName>
    </recommendedName>
</protein>
<dbReference type="PANTHER" id="PTHR47331">
    <property type="entry name" value="PHD-TYPE DOMAIN-CONTAINING PROTEIN"/>
    <property type="match status" value="1"/>
</dbReference>
<feature type="domain" description="Integrase catalytic" evidence="2">
    <location>
        <begin position="707"/>
        <end position="836"/>
    </location>
</feature>
<dbReference type="InterPro" id="IPR001584">
    <property type="entry name" value="Integrase_cat-core"/>
</dbReference>
<dbReference type="InterPro" id="IPR036397">
    <property type="entry name" value="RNaseH_sf"/>
</dbReference>
<keyword evidence="7" id="KW-1185">Reference proteome</keyword>
<dbReference type="EMBL" id="BGPR01056880">
    <property type="protein sequence ID" value="GBO33319.1"/>
    <property type="molecule type" value="Genomic_DNA"/>
</dbReference>
<name>A0A4Y2WA31_ARAVE</name>
<accession>A0A4Y2WA31</accession>
<feature type="region of interest" description="Disordered" evidence="1">
    <location>
        <begin position="897"/>
        <end position="927"/>
    </location>
</feature>
<dbReference type="SUPFAM" id="SSF53098">
    <property type="entry name" value="Ribonuclease H-like"/>
    <property type="match status" value="1"/>
</dbReference>
<dbReference type="Pfam" id="PF05380">
    <property type="entry name" value="Peptidase_A17"/>
    <property type="match status" value="1"/>
</dbReference>
<dbReference type="Proteomes" id="UP000499080">
    <property type="component" value="Unassembled WGS sequence"/>
</dbReference>
<dbReference type="AlphaFoldDB" id="A0A4Y2WA31"/>
<reference evidence="5 7" key="1">
    <citation type="journal article" date="2019" name="Sci. Rep.">
        <title>Orb-weaving spider Araneus ventricosus genome elucidates the spidroin gene catalogue.</title>
        <authorList>
            <person name="Kono N."/>
            <person name="Nakamura H."/>
            <person name="Ohtoshi R."/>
            <person name="Moran D.A.P."/>
            <person name="Shinohara A."/>
            <person name="Yoshida Y."/>
            <person name="Fujiwara M."/>
            <person name="Mori M."/>
            <person name="Tomita M."/>
            <person name="Arakawa K."/>
        </authorList>
    </citation>
    <scope>NUCLEOTIDE SEQUENCE [LARGE SCALE GENOMIC DNA]</scope>
</reference>
<dbReference type="InterPro" id="IPR040676">
    <property type="entry name" value="DUF5641"/>
</dbReference>
<feature type="compositionally biased region" description="Basic and acidic residues" evidence="1">
    <location>
        <begin position="902"/>
        <end position="913"/>
    </location>
</feature>
<evidence type="ECO:0000313" key="3">
    <source>
        <dbReference type="EMBL" id="GBO33318.1"/>
    </source>
</evidence>
<dbReference type="PROSITE" id="PS50994">
    <property type="entry name" value="INTEGRASE"/>
    <property type="match status" value="1"/>
</dbReference>
<evidence type="ECO:0000259" key="2">
    <source>
        <dbReference type="PROSITE" id="PS50994"/>
    </source>
</evidence>
<dbReference type="GO" id="GO:0071897">
    <property type="term" value="P:DNA biosynthetic process"/>
    <property type="evidence" value="ECO:0007669"/>
    <property type="project" value="UniProtKB-ARBA"/>
</dbReference>
<proteinExistence type="predicted"/>
<sequence>MGKSDTINTNKSSSLLVLSLHVNNAKISDIWNLDSLGIKEDSAKRTKTETQELALEHFRETWENEGIIEQINPDKVNPEGLGIHYLPHRAVFKDNSTTKVHPVFDGSAKTRNSVSINECIEKGPNLIEMIPAILNRFRWGKIGVISDIKQAFLQIALNESDRDVLRFMWWKDGDPQNTVSYRHCRVVFGISYSPFLLAAVLNHVLDQNILEQTQRILKTAKFDLRGWKNNFLPEIEEAVQGSSDAVEEKEVSVLGLTWDREEDTLSCELIRTEKEGEPITKRKILSVAHQLLDPIGFTCPITLIPKLLLQECWKLGISWDSKLPEDVIKKFKKWKDELHELKFLKIPRRLSNLDLNESSLTLHTFCDASKLAYATCIFLRAEKEGKVTCQLIQARSRIAPLKGISIPRMELLVCNIGARLANSVKKDLNLVDIESFFWSDSMDALYWIKKEGPWMTFVSNRVNEIRRLSEAYEWKFVPGTQNPADLPSRGCSVKTLLKKQWYEGPPWLGDSRDKWPDFELSPDENIIYAEEKKTVVSSLNRKNDEFYNNISSYKKIIRITGWMYRFYENTKGFNKKSGELPKEEIKRAELKILKKIQEDTFHNENTQHLKPLATFIDADGILRVKTKLTMREEDDNFKVPIVLPSDHHVVKSLILYKHQELGHPGVQFLMVALRENYWILKSRTIKKIIKTCIICQRFSVKQPEIPEGTLPEDRVKNASIFEVIGVDVAGPLIIKESKKVWILIITCVIYRAVHLELLMSLLTDNFILALRRFIARRGRPLIIYSDNGTNFIGMDNSLKTINLRRLGTSFTPITWKFIPPAAPWWGVFWERLIGDIVLLWNENLKRIHWPLGRILSIYASKDGIVRRPKIKTKSGIVVRPIRKLCPLELDGESLITNEDEVPDTRGDPERQEVPESNTVTTRFGRQA</sequence>
<dbReference type="Gene3D" id="3.30.420.10">
    <property type="entry name" value="Ribonuclease H-like superfamily/Ribonuclease H"/>
    <property type="match status" value="1"/>
</dbReference>